<dbReference type="InterPro" id="IPR018060">
    <property type="entry name" value="HTH_AraC"/>
</dbReference>
<sequence>MADFSRLRSQTSDPAEADALVAAGGGRFAFASEPDAGFSFEVDQAIDASFSVARYEIGGEWESSGGFDDLVIATVVSGTYFWEIDGDRASGTRAPFLVRPGHDFSCSSENSEVVNIFLSPTTLQDVARTTFADDDLTVVFDSAQTRSARHSEYMLTAATVAAEYMESGTFRHPLVRASLFHTLSLAALSCFPLSTDPRERVQTPAAQLDSYRRAVRFIDDYASLPITVTDIAGASGATIAQLHAAFRTNAGTTAQGYLQQVRLSATHTELQVADPATVDLADLAGRWGFADLDRFARRYRETYGRHPAALQA</sequence>
<accession>A0A852T2U5</accession>
<dbReference type="Proteomes" id="UP000589620">
    <property type="component" value="Unassembled WGS sequence"/>
</dbReference>
<evidence type="ECO:0000256" key="1">
    <source>
        <dbReference type="ARBA" id="ARBA00023015"/>
    </source>
</evidence>
<feature type="domain" description="HTH araC/xylS-type" evidence="4">
    <location>
        <begin position="212"/>
        <end position="312"/>
    </location>
</feature>
<dbReference type="GO" id="GO:0043565">
    <property type="term" value="F:sequence-specific DNA binding"/>
    <property type="evidence" value="ECO:0007669"/>
    <property type="project" value="InterPro"/>
</dbReference>
<protein>
    <submittedName>
        <fullName evidence="5">AraC-like DNA-binding protein</fullName>
    </submittedName>
</protein>
<dbReference type="InterPro" id="IPR050204">
    <property type="entry name" value="AraC_XylS_family_regulators"/>
</dbReference>
<comment type="caution">
    <text evidence="5">The sequence shown here is derived from an EMBL/GenBank/DDBJ whole genome shotgun (WGS) entry which is preliminary data.</text>
</comment>
<evidence type="ECO:0000313" key="6">
    <source>
        <dbReference type="Proteomes" id="UP000589620"/>
    </source>
</evidence>
<dbReference type="PANTHER" id="PTHR46796:SF12">
    <property type="entry name" value="HTH-TYPE DNA-BINDING TRANSCRIPTIONAL ACTIVATOR EUTR"/>
    <property type="match status" value="1"/>
</dbReference>
<dbReference type="Gene3D" id="1.10.10.60">
    <property type="entry name" value="Homeodomain-like"/>
    <property type="match status" value="1"/>
</dbReference>
<keyword evidence="1" id="KW-0805">Transcription regulation</keyword>
<reference evidence="5 6" key="1">
    <citation type="submission" date="2020-07" db="EMBL/GenBank/DDBJ databases">
        <title>Sequencing the genomes of 1000 actinobacteria strains.</title>
        <authorList>
            <person name="Klenk H.-P."/>
        </authorList>
    </citation>
    <scope>NUCLEOTIDE SEQUENCE [LARGE SCALE GENOMIC DNA]</scope>
    <source>
        <strain evidence="5 6">DSM 23871</strain>
    </source>
</reference>
<keyword evidence="6" id="KW-1185">Reference proteome</keyword>
<dbReference type="EMBL" id="JACCBJ010000001">
    <property type="protein sequence ID" value="NYD75195.1"/>
    <property type="molecule type" value="Genomic_DNA"/>
</dbReference>
<dbReference type="AlphaFoldDB" id="A0A852T2U5"/>
<keyword evidence="2 5" id="KW-0238">DNA-binding</keyword>
<evidence type="ECO:0000313" key="5">
    <source>
        <dbReference type="EMBL" id="NYD75195.1"/>
    </source>
</evidence>
<evidence type="ECO:0000256" key="2">
    <source>
        <dbReference type="ARBA" id="ARBA00023125"/>
    </source>
</evidence>
<dbReference type="Pfam" id="PF12833">
    <property type="entry name" value="HTH_18"/>
    <property type="match status" value="1"/>
</dbReference>
<dbReference type="RefSeq" id="WP_179457200.1">
    <property type="nucleotide sequence ID" value="NZ_BAAAPX010000001.1"/>
</dbReference>
<name>A0A852T2U5_9MICO</name>
<organism evidence="5 6">
    <name type="scientific">Leifsonia soli</name>
    <dbReference type="NCBI Taxonomy" id="582665"/>
    <lineage>
        <taxon>Bacteria</taxon>
        <taxon>Bacillati</taxon>
        <taxon>Actinomycetota</taxon>
        <taxon>Actinomycetes</taxon>
        <taxon>Micrococcales</taxon>
        <taxon>Microbacteriaceae</taxon>
        <taxon>Leifsonia</taxon>
    </lineage>
</organism>
<evidence type="ECO:0000256" key="3">
    <source>
        <dbReference type="ARBA" id="ARBA00023163"/>
    </source>
</evidence>
<dbReference type="GO" id="GO:0003700">
    <property type="term" value="F:DNA-binding transcription factor activity"/>
    <property type="evidence" value="ECO:0007669"/>
    <property type="project" value="InterPro"/>
</dbReference>
<dbReference type="PROSITE" id="PS01124">
    <property type="entry name" value="HTH_ARAC_FAMILY_2"/>
    <property type="match status" value="1"/>
</dbReference>
<gene>
    <name evidence="5" type="ORF">BJ963_002714</name>
</gene>
<evidence type="ECO:0000259" key="4">
    <source>
        <dbReference type="PROSITE" id="PS01124"/>
    </source>
</evidence>
<dbReference type="SMART" id="SM00342">
    <property type="entry name" value="HTH_ARAC"/>
    <property type="match status" value="1"/>
</dbReference>
<dbReference type="PANTHER" id="PTHR46796">
    <property type="entry name" value="HTH-TYPE TRANSCRIPTIONAL ACTIVATOR RHAS-RELATED"/>
    <property type="match status" value="1"/>
</dbReference>
<proteinExistence type="predicted"/>
<keyword evidence="3" id="KW-0804">Transcription</keyword>